<dbReference type="PATRIC" id="fig|1293597.4.peg.1642"/>
<dbReference type="eggNOG" id="ENOG5030A9V">
    <property type="taxonomic scope" value="Bacteria"/>
</dbReference>
<dbReference type="Proteomes" id="UP000051074">
    <property type="component" value="Unassembled WGS sequence"/>
</dbReference>
<proteinExistence type="predicted"/>
<accession>A0A0R1LXC4</accession>
<reference evidence="1 2" key="1">
    <citation type="journal article" date="2015" name="Genome Announc.">
        <title>Expanding the biotechnology potential of lactobacilli through comparative genomics of 213 strains and associated genera.</title>
        <authorList>
            <person name="Sun Z."/>
            <person name="Harris H.M."/>
            <person name="McCann A."/>
            <person name="Guo C."/>
            <person name="Argimon S."/>
            <person name="Zhang W."/>
            <person name="Yang X."/>
            <person name="Jeffery I.B."/>
            <person name="Cooney J.C."/>
            <person name="Kagawa T.F."/>
            <person name="Liu W."/>
            <person name="Song Y."/>
            <person name="Salvetti E."/>
            <person name="Wrobel A."/>
            <person name="Rasinkangas P."/>
            <person name="Parkhill J."/>
            <person name="Rea M.C."/>
            <person name="O'Sullivan O."/>
            <person name="Ritari J."/>
            <person name="Douillard F.P."/>
            <person name="Paul Ross R."/>
            <person name="Yang R."/>
            <person name="Briner A.E."/>
            <person name="Felis G.E."/>
            <person name="de Vos W.M."/>
            <person name="Barrangou R."/>
            <person name="Klaenhammer T.R."/>
            <person name="Caufield P.W."/>
            <person name="Cui Y."/>
            <person name="Zhang H."/>
            <person name="O'Toole P.W."/>
        </authorList>
    </citation>
    <scope>NUCLEOTIDE SEQUENCE [LARGE SCALE GENOMIC DNA]</scope>
    <source>
        <strain evidence="1 2">DSM 19284</strain>
    </source>
</reference>
<name>A0A0R1LXC4_9LACO</name>
<dbReference type="AlphaFoldDB" id="A0A0R1LXC4"/>
<sequence length="240" mass="26259">MLASVILGSRIRSSRKSFMKKNKKVVNLGIVSIAALLLVANVPAFKTEVSAATTENVTSKVPEILSESTQHRLDKYVTVENNQYVLNEAAKSVVSEKEYEAAKQVIVQTNASITKSGSVINKETKEATNEFTVSENGRKVISLNRAKAKKKKYHYGVNKVTYHWNYIRIYMDKKLTKAVVSGVIGGLGALVGEYVTGGAATVAIAVITPAVASYVGDSIKSGVWVDYNLFIRRVNRVGWQ</sequence>
<organism evidence="1 2">
    <name type="scientific">Lactobacillus equicursoris DSM 19284 = JCM 14600 = CIP 110162</name>
    <dbReference type="NCBI Taxonomy" id="1293597"/>
    <lineage>
        <taxon>Bacteria</taxon>
        <taxon>Bacillati</taxon>
        <taxon>Bacillota</taxon>
        <taxon>Bacilli</taxon>
        <taxon>Lactobacillales</taxon>
        <taxon>Lactobacillaceae</taxon>
        <taxon>Lactobacillus</taxon>
    </lineage>
</organism>
<protein>
    <submittedName>
        <fullName evidence="1">Uncharacterized protein</fullName>
    </submittedName>
</protein>
<gene>
    <name evidence="1" type="ORF">FC20_GL001538</name>
</gene>
<evidence type="ECO:0000313" key="2">
    <source>
        <dbReference type="Proteomes" id="UP000051074"/>
    </source>
</evidence>
<dbReference type="EMBL" id="AZDU01000059">
    <property type="protein sequence ID" value="KRL00057.1"/>
    <property type="molecule type" value="Genomic_DNA"/>
</dbReference>
<keyword evidence="2" id="KW-1185">Reference proteome</keyword>
<evidence type="ECO:0000313" key="1">
    <source>
        <dbReference type="EMBL" id="KRL00057.1"/>
    </source>
</evidence>
<comment type="caution">
    <text evidence="1">The sequence shown here is derived from an EMBL/GenBank/DDBJ whole genome shotgun (WGS) entry which is preliminary data.</text>
</comment>